<organism evidence="22 23">
    <name type="scientific">Colocasia esculenta</name>
    <name type="common">Wild taro</name>
    <name type="synonym">Arum esculentum</name>
    <dbReference type="NCBI Taxonomy" id="4460"/>
    <lineage>
        <taxon>Eukaryota</taxon>
        <taxon>Viridiplantae</taxon>
        <taxon>Streptophyta</taxon>
        <taxon>Embryophyta</taxon>
        <taxon>Tracheophyta</taxon>
        <taxon>Spermatophyta</taxon>
        <taxon>Magnoliopsida</taxon>
        <taxon>Liliopsida</taxon>
        <taxon>Araceae</taxon>
        <taxon>Aroideae</taxon>
        <taxon>Colocasieae</taxon>
        <taxon>Colocasia</taxon>
    </lineage>
</organism>
<evidence type="ECO:0000256" key="19">
    <source>
        <dbReference type="SAM" id="MobiDB-lite"/>
    </source>
</evidence>
<proteinExistence type="inferred from homology"/>
<dbReference type="FunFam" id="2.60.120.430:FF:000002">
    <property type="entry name" value="Leucine-rich repeat receptor-like protein kinase"/>
    <property type="match status" value="1"/>
</dbReference>
<dbReference type="InterPro" id="IPR051824">
    <property type="entry name" value="LRR_Rcpt-Like_S/T_Kinase"/>
</dbReference>
<evidence type="ECO:0000256" key="20">
    <source>
        <dbReference type="SAM" id="Phobius"/>
    </source>
</evidence>
<evidence type="ECO:0000259" key="21">
    <source>
        <dbReference type="PROSITE" id="PS50011"/>
    </source>
</evidence>
<feature type="domain" description="Protein kinase" evidence="21">
    <location>
        <begin position="499"/>
        <end position="715"/>
    </location>
</feature>
<dbReference type="Pfam" id="PF07714">
    <property type="entry name" value="PK_Tyr_Ser-Thr"/>
    <property type="match status" value="1"/>
</dbReference>
<dbReference type="InterPro" id="IPR001245">
    <property type="entry name" value="Ser-Thr/Tyr_kinase_cat_dom"/>
</dbReference>
<feature type="compositionally biased region" description="Low complexity" evidence="19">
    <location>
        <begin position="13"/>
        <end position="22"/>
    </location>
</feature>
<evidence type="ECO:0000256" key="16">
    <source>
        <dbReference type="ARBA" id="ARBA00023170"/>
    </source>
</evidence>
<evidence type="ECO:0000256" key="6">
    <source>
        <dbReference type="ARBA" id="ARBA00022527"/>
    </source>
</evidence>
<evidence type="ECO:0000256" key="3">
    <source>
        <dbReference type="ARBA" id="ARBA00010217"/>
    </source>
</evidence>
<feature type="binding site" evidence="18">
    <location>
        <position position="527"/>
    </location>
    <ligand>
        <name>ATP</name>
        <dbReference type="ChEBI" id="CHEBI:30616"/>
    </ligand>
</feature>
<dbReference type="GO" id="GO:0005886">
    <property type="term" value="C:plasma membrane"/>
    <property type="evidence" value="ECO:0007669"/>
    <property type="project" value="UniProtKB-SubCell"/>
</dbReference>
<evidence type="ECO:0000256" key="10">
    <source>
        <dbReference type="ARBA" id="ARBA00022729"/>
    </source>
</evidence>
<feature type="transmembrane region" description="Helical" evidence="20">
    <location>
        <begin position="440"/>
        <end position="462"/>
    </location>
</feature>
<dbReference type="FunFam" id="1.10.510.10:FF:000240">
    <property type="entry name" value="Lectin-domain containing receptor kinase A4.3"/>
    <property type="match status" value="1"/>
</dbReference>
<dbReference type="GO" id="GO:0002229">
    <property type="term" value="P:defense response to oomycetes"/>
    <property type="evidence" value="ECO:0007669"/>
    <property type="project" value="UniProtKB-ARBA"/>
</dbReference>
<evidence type="ECO:0000256" key="14">
    <source>
        <dbReference type="ARBA" id="ARBA00022989"/>
    </source>
</evidence>
<evidence type="ECO:0000256" key="8">
    <source>
        <dbReference type="ARBA" id="ARBA00022679"/>
    </source>
</evidence>
<comment type="similarity">
    <text evidence="3">In the C-terminal section; belongs to the protein kinase superfamily. Ser/Thr protein kinase family.</text>
</comment>
<dbReference type="AlphaFoldDB" id="A0A843WEI1"/>
<dbReference type="GO" id="GO:0004674">
    <property type="term" value="F:protein serine/threonine kinase activity"/>
    <property type="evidence" value="ECO:0007669"/>
    <property type="project" value="UniProtKB-KW"/>
</dbReference>
<evidence type="ECO:0000313" key="22">
    <source>
        <dbReference type="EMBL" id="MQM01360.1"/>
    </source>
</evidence>
<evidence type="ECO:0000256" key="17">
    <source>
        <dbReference type="ARBA" id="ARBA00023180"/>
    </source>
</evidence>
<comment type="caution">
    <text evidence="22">The sequence shown here is derived from an EMBL/GenBank/DDBJ whole genome shotgun (WGS) entry which is preliminary data.</text>
</comment>
<keyword evidence="14 20" id="KW-1133">Transmembrane helix</keyword>
<keyword evidence="16" id="KW-0675">Receptor</keyword>
<dbReference type="InterPro" id="IPR011009">
    <property type="entry name" value="Kinase-like_dom_sf"/>
</dbReference>
<keyword evidence="9 20" id="KW-0812">Transmembrane</keyword>
<evidence type="ECO:0000256" key="9">
    <source>
        <dbReference type="ARBA" id="ARBA00022692"/>
    </source>
</evidence>
<reference evidence="22" key="1">
    <citation type="submission" date="2017-07" db="EMBL/GenBank/DDBJ databases">
        <title>Taro Niue Genome Assembly and Annotation.</title>
        <authorList>
            <person name="Atibalentja N."/>
            <person name="Keating K."/>
            <person name="Fields C.J."/>
        </authorList>
    </citation>
    <scope>NUCLEOTIDE SEQUENCE</scope>
    <source>
        <strain evidence="22">Niue_2</strain>
        <tissue evidence="22">Leaf</tissue>
    </source>
</reference>
<keyword evidence="5" id="KW-1003">Cell membrane</keyword>
<keyword evidence="6" id="KW-0723">Serine/threonine-protein kinase</keyword>
<dbReference type="OrthoDB" id="663146at2759"/>
<protein>
    <recommendedName>
        <fullName evidence="4">non-specific serine/threonine protein kinase</fullName>
        <ecNumber evidence="4">2.7.11.1</ecNumber>
    </recommendedName>
</protein>
<accession>A0A843WEI1</accession>
<keyword evidence="11 18" id="KW-0547">Nucleotide-binding</keyword>
<keyword evidence="12" id="KW-0418">Kinase</keyword>
<evidence type="ECO:0000256" key="1">
    <source>
        <dbReference type="ARBA" id="ARBA00004251"/>
    </source>
</evidence>
<dbReference type="PROSITE" id="PS00107">
    <property type="entry name" value="PROTEIN_KINASE_ATP"/>
    <property type="match status" value="1"/>
</dbReference>
<evidence type="ECO:0000256" key="7">
    <source>
        <dbReference type="ARBA" id="ARBA00022553"/>
    </source>
</evidence>
<feature type="region of interest" description="Disordered" evidence="19">
    <location>
        <begin position="1"/>
        <end position="27"/>
    </location>
</feature>
<evidence type="ECO:0000256" key="5">
    <source>
        <dbReference type="ARBA" id="ARBA00022475"/>
    </source>
</evidence>
<keyword evidence="23" id="KW-1185">Reference proteome</keyword>
<evidence type="ECO:0000256" key="11">
    <source>
        <dbReference type="ARBA" id="ARBA00022741"/>
    </source>
</evidence>
<dbReference type="SMART" id="SM00220">
    <property type="entry name" value="S_TKc"/>
    <property type="match status" value="1"/>
</dbReference>
<dbReference type="PROSITE" id="PS50011">
    <property type="entry name" value="PROTEIN_KINASE_DOM"/>
    <property type="match status" value="1"/>
</dbReference>
<evidence type="ECO:0000256" key="12">
    <source>
        <dbReference type="ARBA" id="ARBA00022777"/>
    </source>
</evidence>
<keyword evidence="10" id="KW-0732">Signal</keyword>
<dbReference type="PROSITE" id="PS00108">
    <property type="entry name" value="PROTEIN_KINASE_ST"/>
    <property type="match status" value="1"/>
</dbReference>
<dbReference type="SUPFAM" id="SSF56112">
    <property type="entry name" value="Protein kinase-like (PK-like)"/>
    <property type="match status" value="1"/>
</dbReference>
<gene>
    <name evidence="22" type="ORF">Taro_034117</name>
</gene>
<dbReference type="Gene3D" id="1.10.510.10">
    <property type="entry name" value="Transferase(Phosphotransferase) domain 1"/>
    <property type="match status" value="1"/>
</dbReference>
<name>A0A843WEI1_COLES</name>
<dbReference type="CDD" id="cd14066">
    <property type="entry name" value="STKc_IRAK"/>
    <property type="match status" value="1"/>
</dbReference>
<dbReference type="Pfam" id="PF11721">
    <property type="entry name" value="Malectin"/>
    <property type="match status" value="1"/>
</dbReference>
<dbReference type="Gene3D" id="3.30.200.20">
    <property type="entry name" value="Phosphorylase Kinase, domain 1"/>
    <property type="match status" value="1"/>
</dbReference>
<dbReference type="Gene3D" id="2.60.120.430">
    <property type="entry name" value="Galactose-binding lectin"/>
    <property type="match status" value="1"/>
</dbReference>
<keyword evidence="17" id="KW-0325">Glycoprotein</keyword>
<evidence type="ECO:0000256" key="15">
    <source>
        <dbReference type="ARBA" id="ARBA00023136"/>
    </source>
</evidence>
<dbReference type="InterPro" id="IPR008271">
    <property type="entry name" value="Ser/Thr_kinase_AS"/>
</dbReference>
<dbReference type="InterPro" id="IPR021720">
    <property type="entry name" value="Malectin_dom"/>
</dbReference>
<feature type="region of interest" description="Disordered" evidence="19">
    <location>
        <begin position="62"/>
        <end position="86"/>
    </location>
</feature>
<sequence length="715" mass="79565">MEHPFVPQQSIHPRPTGTSPSTGGVGDPTWTPLWWGLVGVPPGWPTPRWGFHLRGAPMGLPRGSGSRWESHRSRGGPGGVPPAWRPGEPRWGFQHPPGVVSRWGSHWAVAHCRQSRWDSHWVRRPGGVPTELRSTVGGPGGARIPVGSPNGARFLLGPPTRRGAWNLVFNNFVVDDSNSRLLMLPPLQLFSVLPSGLNCLQRGIPCNRFLPICMSSPSIPTYYADSSFGIKCGGSRAITASDGTKYEVDDQNLTVASYYVVDTQKWGVSSVGWFADAPKPEYRWSVFRQFANTLDSELFQTARLSPSSLRYYGLGLQNGNYTVKLQFAETAYPDTPLSWQTPGRRIFDIYIQGRLRDKDFDIRGKAGGSNRAVVENYIAPVTDNFLEIHFFWAGRGTCCTPTQGYYGPAISAISIAPYDFNSTVRNRPLSTSREKTKTGFIVGIAVGIAALCALFILVIFLWRLRRKKMDWDDDEELVGLPLRGDTFSYADLKSATEEFNPRNKLGEGGFGTVFKGILPDGRVVAVKQLSSASHQGKRQFVTEINTISAVQHRNLVKLYGCCFEGDKRLLVYEYLENRSLDQALFGEKKLQLDWSTRFEICLGTARGLAYLHEESRVRIVHRDIKASNILLDLDLVPKISDFGLAKLYDDNKTHISTRVAGTIGYLAPEYAMRGHLTEKADVFAFGVVALEIVSGRPNSDSSLRQEQIYLLEWVC</sequence>
<evidence type="ECO:0000256" key="4">
    <source>
        <dbReference type="ARBA" id="ARBA00012513"/>
    </source>
</evidence>
<evidence type="ECO:0000256" key="2">
    <source>
        <dbReference type="ARBA" id="ARBA00008536"/>
    </source>
</evidence>
<dbReference type="FunFam" id="3.30.200.20:FF:000140">
    <property type="entry name" value="Leucine-rich repeat receptor-like protein kinase"/>
    <property type="match status" value="1"/>
</dbReference>
<keyword evidence="15 20" id="KW-0472">Membrane</keyword>
<dbReference type="EMBL" id="NMUH01002666">
    <property type="protein sequence ID" value="MQM01360.1"/>
    <property type="molecule type" value="Genomic_DNA"/>
</dbReference>
<keyword evidence="7" id="KW-0597">Phosphoprotein</keyword>
<comment type="similarity">
    <text evidence="2">In the N-terminal section; belongs to the leguminous lectin family.</text>
</comment>
<evidence type="ECO:0000313" key="23">
    <source>
        <dbReference type="Proteomes" id="UP000652761"/>
    </source>
</evidence>
<dbReference type="InterPro" id="IPR017441">
    <property type="entry name" value="Protein_kinase_ATP_BS"/>
</dbReference>
<dbReference type="InterPro" id="IPR000719">
    <property type="entry name" value="Prot_kinase_dom"/>
</dbReference>
<comment type="subcellular location">
    <subcellularLocation>
        <location evidence="1">Cell membrane</location>
        <topology evidence="1">Single-pass type I membrane protein</topology>
    </subcellularLocation>
</comment>
<dbReference type="GO" id="GO:0005524">
    <property type="term" value="F:ATP binding"/>
    <property type="evidence" value="ECO:0007669"/>
    <property type="project" value="UniProtKB-UniRule"/>
</dbReference>
<dbReference type="PANTHER" id="PTHR48006:SF34">
    <property type="entry name" value="OS08G0203700 PROTEIN"/>
    <property type="match status" value="1"/>
</dbReference>
<keyword evidence="8" id="KW-0808">Transferase</keyword>
<dbReference type="Proteomes" id="UP000652761">
    <property type="component" value="Unassembled WGS sequence"/>
</dbReference>
<dbReference type="PANTHER" id="PTHR48006">
    <property type="entry name" value="LEUCINE-RICH REPEAT-CONTAINING PROTEIN DDB_G0281931-RELATED"/>
    <property type="match status" value="1"/>
</dbReference>
<dbReference type="EC" id="2.7.11.1" evidence="4"/>
<evidence type="ECO:0000256" key="18">
    <source>
        <dbReference type="PROSITE-ProRule" id="PRU10141"/>
    </source>
</evidence>
<evidence type="ECO:0000256" key="13">
    <source>
        <dbReference type="ARBA" id="ARBA00022840"/>
    </source>
</evidence>
<keyword evidence="13 18" id="KW-0067">ATP-binding</keyword>